<dbReference type="Gene3D" id="3.90.245.10">
    <property type="entry name" value="Ribonucleoside hydrolase-like"/>
    <property type="match status" value="1"/>
</dbReference>
<feature type="domain" description="Inosine/uridine-preferring nucleoside hydrolase" evidence="3">
    <location>
        <begin position="24"/>
        <end position="264"/>
    </location>
</feature>
<comment type="caution">
    <text evidence="4">The sequence shown here is derived from an EMBL/GenBank/DDBJ whole genome shotgun (WGS) entry which is preliminary data.</text>
</comment>
<dbReference type="RefSeq" id="WP_213012264.1">
    <property type="nucleotide sequence ID" value="NZ_BOQN01000121.1"/>
</dbReference>
<accession>A0A919WAH0</accession>
<dbReference type="PANTHER" id="PTHR12304:SF4">
    <property type="entry name" value="URIDINE NUCLEOSIDASE"/>
    <property type="match status" value="1"/>
</dbReference>
<evidence type="ECO:0000259" key="3">
    <source>
        <dbReference type="Pfam" id="PF01156"/>
    </source>
</evidence>
<gene>
    <name evidence="4" type="ORF">Ato02nite_083810</name>
</gene>
<dbReference type="InterPro" id="IPR001910">
    <property type="entry name" value="Inosine/uridine_hydrolase_dom"/>
</dbReference>
<keyword evidence="1" id="KW-0378">Hydrolase</keyword>
<dbReference type="EMBL" id="BOQN01000121">
    <property type="protein sequence ID" value="GIM96588.1"/>
    <property type="molecule type" value="Genomic_DNA"/>
</dbReference>
<name>A0A919WAH0_9ACTN</name>
<dbReference type="GO" id="GO:0006152">
    <property type="term" value="P:purine nucleoside catabolic process"/>
    <property type="evidence" value="ECO:0007669"/>
    <property type="project" value="TreeGrafter"/>
</dbReference>
<organism evidence="4 5">
    <name type="scientific">Paractinoplanes toevensis</name>
    <dbReference type="NCBI Taxonomy" id="571911"/>
    <lineage>
        <taxon>Bacteria</taxon>
        <taxon>Bacillati</taxon>
        <taxon>Actinomycetota</taxon>
        <taxon>Actinomycetes</taxon>
        <taxon>Micromonosporales</taxon>
        <taxon>Micromonosporaceae</taxon>
        <taxon>Paractinoplanes</taxon>
    </lineage>
</organism>
<keyword evidence="5" id="KW-1185">Reference proteome</keyword>
<evidence type="ECO:0000256" key="2">
    <source>
        <dbReference type="ARBA" id="ARBA00023295"/>
    </source>
</evidence>
<dbReference type="Pfam" id="PF01156">
    <property type="entry name" value="IU_nuc_hydro"/>
    <property type="match status" value="1"/>
</dbReference>
<evidence type="ECO:0000313" key="4">
    <source>
        <dbReference type="EMBL" id="GIM96588.1"/>
    </source>
</evidence>
<dbReference type="GO" id="GO:0008477">
    <property type="term" value="F:purine nucleosidase activity"/>
    <property type="evidence" value="ECO:0007669"/>
    <property type="project" value="TreeGrafter"/>
</dbReference>
<dbReference type="SUPFAM" id="SSF53590">
    <property type="entry name" value="Nucleoside hydrolase"/>
    <property type="match status" value="1"/>
</dbReference>
<reference evidence="4 5" key="1">
    <citation type="submission" date="2021-03" db="EMBL/GenBank/DDBJ databases">
        <title>Whole genome shotgun sequence of Actinoplanes toevensis NBRC 105298.</title>
        <authorList>
            <person name="Komaki H."/>
            <person name="Tamura T."/>
        </authorList>
    </citation>
    <scope>NUCLEOTIDE SEQUENCE [LARGE SCALE GENOMIC DNA]</scope>
    <source>
        <strain evidence="4 5">NBRC 105298</strain>
    </source>
</reference>
<dbReference type="InterPro" id="IPR023186">
    <property type="entry name" value="IUNH"/>
</dbReference>
<evidence type="ECO:0000256" key="1">
    <source>
        <dbReference type="ARBA" id="ARBA00022801"/>
    </source>
</evidence>
<keyword evidence="2" id="KW-0326">Glycosidase</keyword>
<dbReference type="InterPro" id="IPR036452">
    <property type="entry name" value="Ribo_hydro-like"/>
</dbReference>
<sequence>MADERVPGPVLHGVRTEGGGVLKIYLDCDTGVDDALALAFLLASPDVEIVGIGTVNGNTSAVQAARNTLGLLALSGISGIPVAVGEGSYRGGAAGVHGGNGIGGVTLPCGDAPDARTAVALLTDVIRDNPGELHIIATGPCTNLAQALRTAPDLPTLIASVTVMGGAVRAPGNVTPHAEANFRDDPRSAAAVLAAPWPVTLVPLDVTMRHRWTVPDQEALRAGGTPLHEALADMLPVYFESYQPRLGVREIPLHDPLAAAVAVGVLAPSDAPQLPLRVDPEGAVREDPSAASAVRVVLALAEPGAPVILRRILGFRS</sequence>
<evidence type="ECO:0000313" key="5">
    <source>
        <dbReference type="Proteomes" id="UP000677082"/>
    </source>
</evidence>
<dbReference type="PANTHER" id="PTHR12304">
    <property type="entry name" value="INOSINE-URIDINE PREFERRING NUCLEOSIDE HYDROLASE"/>
    <property type="match status" value="1"/>
</dbReference>
<proteinExistence type="predicted"/>
<dbReference type="Proteomes" id="UP000677082">
    <property type="component" value="Unassembled WGS sequence"/>
</dbReference>
<dbReference type="GO" id="GO:0005829">
    <property type="term" value="C:cytosol"/>
    <property type="evidence" value="ECO:0007669"/>
    <property type="project" value="TreeGrafter"/>
</dbReference>
<protein>
    <recommendedName>
        <fullName evidence="3">Inosine/uridine-preferring nucleoside hydrolase domain-containing protein</fullName>
    </recommendedName>
</protein>
<dbReference type="AlphaFoldDB" id="A0A919WAH0"/>